<evidence type="ECO:0000313" key="6">
    <source>
        <dbReference type="EMBL" id="QJC53901.1"/>
    </source>
</evidence>
<dbReference type="Gene3D" id="3.30.360.10">
    <property type="entry name" value="Dihydrodipicolinate Reductase, domain 2"/>
    <property type="match status" value="1"/>
</dbReference>
<gene>
    <name evidence="6" type="ORF">HGI30_21825</name>
</gene>
<evidence type="ECO:0000313" key="7">
    <source>
        <dbReference type="Proteomes" id="UP000502136"/>
    </source>
</evidence>
<dbReference type="Pfam" id="PF01408">
    <property type="entry name" value="GFO_IDH_MocA"/>
    <property type="match status" value="1"/>
</dbReference>
<reference evidence="6 7" key="1">
    <citation type="submission" date="2020-04" db="EMBL/GenBank/DDBJ databases">
        <title>Novel Paenibacillus strain UniB2 isolated from commercial digestive syrup.</title>
        <authorList>
            <person name="Thorat V."/>
            <person name="Kirdat K."/>
            <person name="Tiwarekar B."/>
            <person name="Yadav A."/>
        </authorList>
    </citation>
    <scope>NUCLEOTIDE SEQUENCE [LARGE SCALE GENOMIC DNA]</scope>
    <source>
        <strain evidence="6 7">UniB2</strain>
    </source>
</reference>
<feature type="domain" description="Gfo/Idh/MocA-like oxidoreductase C-terminal" evidence="5">
    <location>
        <begin position="134"/>
        <end position="346"/>
    </location>
</feature>
<accession>A0A6H2H2J9</accession>
<dbReference type="InterPro" id="IPR004104">
    <property type="entry name" value="Gfo/Idh/MocA-like_OxRdtase_C"/>
</dbReference>
<evidence type="ECO:0000259" key="5">
    <source>
        <dbReference type="Pfam" id="PF02894"/>
    </source>
</evidence>
<evidence type="ECO:0000256" key="1">
    <source>
        <dbReference type="ARBA" id="ARBA00010928"/>
    </source>
</evidence>
<evidence type="ECO:0000256" key="3">
    <source>
        <dbReference type="SAM" id="MobiDB-lite"/>
    </source>
</evidence>
<keyword evidence="7" id="KW-1185">Reference proteome</keyword>
<name>A0A6H2H2J9_9BACL</name>
<protein>
    <submittedName>
        <fullName evidence="6">Oxidoreductase</fullName>
    </submittedName>
</protein>
<feature type="compositionally biased region" description="Basic and acidic residues" evidence="3">
    <location>
        <begin position="256"/>
        <end position="272"/>
    </location>
</feature>
<dbReference type="GO" id="GO:0000166">
    <property type="term" value="F:nucleotide binding"/>
    <property type="evidence" value="ECO:0007669"/>
    <property type="project" value="InterPro"/>
</dbReference>
<dbReference type="Gene3D" id="3.40.50.720">
    <property type="entry name" value="NAD(P)-binding Rossmann-like Domain"/>
    <property type="match status" value="1"/>
</dbReference>
<dbReference type="RefSeq" id="WP_168909430.1">
    <property type="nucleotide sequence ID" value="NZ_CP051428.1"/>
</dbReference>
<dbReference type="SUPFAM" id="SSF51735">
    <property type="entry name" value="NAD(P)-binding Rossmann-fold domains"/>
    <property type="match status" value="1"/>
</dbReference>
<dbReference type="InterPro" id="IPR000683">
    <property type="entry name" value="Gfo/Idh/MocA-like_OxRdtase_N"/>
</dbReference>
<evidence type="ECO:0000256" key="2">
    <source>
        <dbReference type="ARBA" id="ARBA00023002"/>
    </source>
</evidence>
<dbReference type="PANTHER" id="PTHR43708:SF5">
    <property type="entry name" value="CONSERVED EXPRESSED OXIDOREDUCTASE (EUROFUNG)-RELATED"/>
    <property type="match status" value="1"/>
</dbReference>
<sequence>MGIPTGLIGYGLSGAVFHAPLIAAEEGLTLTGVVTSQRERVLEDYPDVQVHDDVESLLASGVELVVVASPNTFHYEHARSAILAGKHVVVEKPFTNTSKEAEELIALAREKGVQLSVFHNRRWDNDFLTVQQVLASGGIGRISVYEAHYDRYAPEVEVETAWRDQPLPGSGILYDLGSHLIDQTVQLLGMPETIWADLRLDREGAVTVDYFHLVLGYPQSRAILRAGTLVRQAGPRYMVHGERGSYIKYGLDPQEDQLKSGKRPGDEGWGADKPECYGELTTAVGELTVRTKVDTLPGRYEDFYRGIAEAIRSGAPAPVPPEDALGVIRLIEAARRSAKEKRVIELAADAVMA</sequence>
<dbReference type="AlphaFoldDB" id="A0A6H2H2J9"/>
<evidence type="ECO:0000259" key="4">
    <source>
        <dbReference type="Pfam" id="PF01408"/>
    </source>
</evidence>
<dbReference type="KEGG" id="palr:HGI30_21825"/>
<dbReference type="EMBL" id="CP051428">
    <property type="protein sequence ID" value="QJC53901.1"/>
    <property type="molecule type" value="Genomic_DNA"/>
</dbReference>
<dbReference type="NCBIfam" id="NF008607">
    <property type="entry name" value="PRK11579.1"/>
    <property type="match status" value="1"/>
</dbReference>
<feature type="region of interest" description="Disordered" evidence="3">
    <location>
        <begin position="253"/>
        <end position="272"/>
    </location>
</feature>
<dbReference type="PANTHER" id="PTHR43708">
    <property type="entry name" value="CONSERVED EXPRESSED OXIDOREDUCTASE (EUROFUNG)"/>
    <property type="match status" value="1"/>
</dbReference>
<dbReference type="InterPro" id="IPR036291">
    <property type="entry name" value="NAD(P)-bd_dom_sf"/>
</dbReference>
<feature type="domain" description="Gfo/Idh/MocA-like oxidoreductase N-terminal" evidence="4">
    <location>
        <begin position="5"/>
        <end position="119"/>
    </location>
</feature>
<dbReference type="Pfam" id="PF02894">
    <property type="entry name" value="GFO_IDH_MocA_C"/>
    <property type="match status" value="1"/>
</dbReference>
<dbReference type="GO" id="GO:0016491">
    <property type="term" value="F:oxidoreductase activity"/>
    <property type="evidence" value="ECO:0007669"/>
    <property type="project" value="UniProtKB-KW"/>
</dbReference>
<keyword evidence="2" id="KW-0560">Oxidoreductase</keyword>
<dbReference type="InterPro" id="IPR051317">
    <property type="entry name" value="Gfo/Idh/MocA_oxidoreduct"/>
</dbReference>
<comment type="similarity">
    <text evidence="1">Belongs to the Gfo/Idh/MocA family.</text>
</comment>
<proteinExistence type="inferred from homology"/>
<organism evidence="6 7">
    <name type="scientific">Paenibacillus albicereus</name>
    <dbReference type="NCBI Taxonomy" id="2726185"/>
    <lineage>
        <taxon>Bacteria</taxon>
        <taxon>Bacillati</taxon>
        <taxon>Bacillota</taxon>
        <taxon>Bacilli</taxon>
        <taxon>Bacillales</taxon>
        <taxon>Paenibacillaceae</taxon>
        <taxon>Paenibacillus</taxon>
    </lineage>
</organism>
<dbReference type="Proteomes" id="UP000502136">
    <property type="component" value="Chromosome"/>
</dbReference>